<organism evidence="2 3">
    <name type="scientific">Pseudolactococcus raffinolactis</name>
    <dbReference type="NCBI Taxonomy" id="1366"/>
    <lineage>
        <taxon>Bacteria</taxon>
        <taxon>Bacillati</taxon>
        <taxon>Bacillota</taxon>
        <taxon>Bacilli</taxon>
        <taxon>Lactobacillales</taxon>
        <taxon>Streptococcaceae</taxon>
        <taxon>Pseudolactococcus</taxon>
    </lineage>
</organism>
<dbReference type="CDD" id="cd01841">
    <property type="entry name" value="NnaC_like"/>
    <property type="match status" value="1"/>
</dbReference>
<dbReference type="PANTHER" id="PTHR30383:SF5">
    <property type="entry name" value="SGNH HYDROLASE-TYPE ESTERASE DOMAIN-CONTAINING PROTEIN"/>
    <property type="match status" value="1"/>
</dbReference>
<evidence type="ECO:0000313" key="3">
    <source>
        <dbReference type="Proteomes" id="UP000501945"/>
    </source>
</evidence>
<protein>
    <submittedName>
        <fullName evidence="2">Lysophospholipase</fullName>
    </submittedName>
</protein>
<dbReference type="InterPro" id="IPR051532">
    <property type="entry name" value="Ester_Hydrolysis_Enzymes"/>
</dbReference>
<sequence length="222" mass="25280">MSKETQELTRNPNLVAFQTNLLAEYREKNKTAKKGQTLFIGSSIMELFPIEKWEEAGEVKFEKYIYNRAVRATTTQFVLDYINTQIFDLAPSKIFINIGTNDIGFQVKSEIFHENYEKIIRQIQATLPDAEIFVLKYYPVNNVDFGSDQDEAVLFATRSNALFNQASEKNREMAQKLGVNFIDVSDGLADEHGNLKKAYTFDGAHLSPDGCKVILENLAPYL</sequence>
<accession>A0A5R9CMZ1</accession>
<dbReference type="InterPro" id="IPR036514">
    <property type="entry name" value="SGNH_hydro_sf"/>
</dbReference>
<dbReference type="SUPFAM" id="SSF52266">
    <property type="entry name" value="SGNH hydrolase"/>
    <property type="match status" value="1"/>
</dbReference>
<dbReference type="AlphaFoldDB" id="A0A5R9CMZ1"/>
<evidence type="ECO:0000259" key="1">
    <source>
        <dbReference type="Pfam" id="PF13472"/>
    </source>
</evidence>
<dbReference type="Gene3D" id="3.40.50.1110">
    <property type="entry name" value="SGNH hydrolase"/>
    <property type="match status" value="1"/>
</dbReference>
<dbReference type="RefSeq" id="WP_138491428.1">
    <property type="nucleotide sequence ID" value="NZ_CBCPKB010000004.1"/>
</dbReference>
<dbReference type="InterPro" id="IPR013830">
    <property type="entry name" value="SGNH_hydro"/>
</dbReference>
<dbReference type="Proteomes" id="UP000501945">
    <property type="component" value="Chromosome"/>
</dbReference>
<gene>
    <name evidence="2" type="ORF">GU336_06310</name>
</gene>
<dbReference type="PANTHER" id="PTHR30383">
    <property type="entry name" value="THIOESTERASE 1/PROTEASE 1/LYSOPHOSPHOLIPASE L1"/>
    <property type="match status" value="1"/>
</dbReference>
<proteinExistence type="predicted"/>
<dbReference type="EMBL" id="CP047616">
    <property type="protein sequence ID" value="QIW53781.1"/>
    <property type="molecule type" value="Genomic_DNA"/>
</dbReference>
<evidence type="ECO:0000313" key="2">
    <source>
        <dbReference type="EMBL" id="QIW53781.1"/>
    </source>
</evidence>
<reference evidence="2 3" key="1">
    <citation type="submission" date="2019-12" db="EMBL/GenBank/DDBJ databases">
        <title>Whole genome sequences of Lactococcus raffinolactis strains isolated from sewage.</title>
        <authorList>
            <person name="Ybazeta G."/>
            <person name="Ross M."/>
            <person name="Brabant-Kirwan D."/>
            <person name="Saleh M."/>
            <person name="Dillon J.A."/>
            <person name="Splinter K."/>
            <person name="Nokhbeh R."/>
        </authorList>
    </citation>
    <scope>NUCLEOTIDE SEQUENCE [LARGE SCALE GENOMIC DNA]</scope>
    <source>
        <strain evidence="2 3">Lr_19_5</strain>
    </source>
</reference>
<feature type="domain" description="SGNH hydrolase-type esterase" evidence="1">
    <location>
        <begin position="61"/>
        <end position="211"/>
    </location>
</feature>
<dbReference type="GO" id="GO:0004622">
    <property type="term" value="F:phosphatidylcholine lysophospholipase activity"/>
    <property type="evidence" value="ECO:0007669"/>
    <property type="project" value="TreeGrafter"/>
</dbReference>
<name>A0A5R9CMZ1_9LACT</name>
<dbReference type="Pfam" id="PF13472">
    <property type="entry name" value="Lipase_GDSL_2"/>
    <property type="match status" value="1"/>
</dbReference>